<dbReference type="RefSeq" id="WP_010244694.1">
    <property type="nucleotide sequence ID" value="NZ_JQKC01000005.1"/>
</dbReference>
<dbReference type="InterPro" id="IPR010982">
    <property type="entry name" value="Lambda_DNA-bd_dom_sf"/>
</dbReference>
<dbReference type="SUPFAM" id="SSF47413">
    <property type="entry name" value="lambda repressor-like DNA-binding domains"/>
    <property type="match status" value="1"/>
</dbReference>
<name>A0A0L6JUG8_9FIRM</name>
<dbReference type="Gene3D" id="1.10.260.40">
    <property type="entry name" value="lambda repressor-like DNA-binding domains"/>
    <property type="match status" value="1"/>
</dbReference>
<evidence type="ECO:0000259" key="1">
    <source>
        <dbReference type="PROSITE" id="PS50943"/>
    </source>
</evidence>
<proteinExistence type="predicted"/>
<feature type="domain" description="HTH cro/C1-type" evidence="1">
    <location>
        <begin position="37"/>
        <end position="71"/>
    </location>
</feature>
<dbReference type="AlphaFoldDB" id="A0A0L6JUG8"/>
<dbReference type="STRING" id="398512.Bccel_4346"/>
<comment type="caution">
    <text evidence="2">The sequence shown here is derived from an EMBL/GenBank/DDBJ whole genome shotgun (WGS) entry which is preliminary data.</text>
</comment>
<dbReference type="GO" id="GO:0003677">
    <property type="term" value="F:DNA binding"/>
    <property type="evidence" value="ECO:0007669"/>
    <property type="project" value="InterPro"/>
</dbReference>
<accession>A0A0L6JUG8</accession>
<protein>
    <submittedName>
        <fullName evidence="2">Helix-turn-helix domain protein</fullName>
    </submittedName>
</protein>
<reference evidence="3" key="1">
    <citation type="submission" date="2015-07" db="EMBL/GenBank/DDBJ databases">
        <title>Near-Complete Genome Sequence of the Cellulolytic Bacterium Bacteroides (Pseudobacteroides) cellulosolvens ATCC 35603.</title>
        <authorList>
            <person name="Dassa B."/>
            <person name="Utturkar S.M."/>
            <person name="Klingeman D.M."/>
            <person name="Hurt R.A."/>
            <person name="Keller M."/>
            <person name="Xu J."/>
            <person name="Reddy Y.H.K."/>
            <person name="Borovok I."/>
            <person name="Grinberg I.R."/>
            <person name="Lamed R."/>
            <person name="Zhivin O."/>
            <person name="Bayer E.A."/>
            <person name="Brown S.D."/>
        </authorList>
    </citation>
    <scope>NUCLEOTIDE SEQUENCE [LARGE SCALE GENOMIC DNA]</scope>
    <source>
        <strain evidence="3">DSM 2933</strain>
    </source>
</reference>
<gene>
    <name evidence="2" type="ORF">Bccel_4346</name>
</gene>
<dbReference type="EMBL" id="LGTC01000001">
    <property type="protein sequence ID" value="KNY29072.1"/>
    <property type="molecule type" value="Genomic_DNA"/>
</dbReference>
<dbReference type="InterPro" id="IPR001387">
    <property type="entry name" value="Cro/C1-type_HTH"/>
</dbReference>
<dbReference type="Proteomes" id="UP000036923">
    <property type="component" value="Unassembled WGS sequence"/>
</dbReference>
<dbReference type="PROSITE" id="PS50943">
    <property type="entry name" value="HTH_CROC1"/>
    <property type="match status" value="1"/>
</dbReference>
<dbReference type="eggNOG" id="COG1476">
    <property type="taxonomic scope" value="Bacteria"/>
</dbReference>
<organism evidence="2 3">
    <name type="scientific">Pseudobacteroides cellulosolvens ATCC 35603 = DSM 2933</name>
    <dbReference type="NCBI Taxonomy" id="398512"/>
    <lineage>
        <taxon>Bacteria</taxon>
        <taxon>Bacillati</taxon>
        <taxon>Bacillota</taxon>
        <taxon>Clostridia</taxon>
        <taxon>Eubacteriales</taxon>
        <taxon>Oscillospiraceae</taxon>
        <taxon>Pseudobacteroides</taxon>
    </lineage>
</organism>
<evidence type="ECO:0000313" key="3">
    <source>
        <dbReference type="Proteomes" id="UP000036923"/>
    </source>
</evidence>
<evidence type="ECO:0000313" key="2">
    <source>
        <dbReference type="EMBL" id="KNY29072.1"/>
    </source>
</evidence>
<dbReference type="OrthoDB" id="1766270at2"/>
<keyword evidence="3" id="KW-1185">Reference proteome</keyword>
<sequence length="152" mass="17291">MTVANGNELAARQGEKVRELRGQLSREDFVAGIENIITAQSLYRIEAGLRRASDKVLAKIGEKYGKPLSWFYDDDDTSESFKLQIHNEMARLKIMDALQTDPELIGFWESMVGREDLKLMFKQVKDLSPESIRRLIRVIKAIEDEESGGSEV</sequence>